<dbReference type="AlphaFoldDB" id="A0A9N7Y4N9"/>
<gene>
    <name evidence="3" type="ORF">PLEPLA_LOCUS271</name>
</gene>
<name>A0A9N7Y4N9_PLEPL</name>
<feature type="region of interest" description="Disordered" evidence="2">
    <location>
        <begin position="228"/>
        <end position="288"/>
    </location>
</feature>
<feature type="compositionally biased region" description="Basic and acidic residues" evidence="2">
    <location>
        <begin position="179"/>
        <end position="196"/>
    </location>
</feature>
<feature type="compositionally biased region" description="Acidic residues" evidence="2">
    <location>
        <begin position="313"/>
        <end position="335"/>
    </location>
</feature>
<keyword evidence="1" id="KW-0175">Coiled coil</keyword>
<feature type="compositionally biased region" description="Acidic residues" evidence="2">
    <location>
        <begin position="427"/>
        <end position="447"/>
    </location>
</feature>
<feature type="region of interest" description="Disordered" evidence="2">
    <location>
        <begin position="304"/>
        <end position="345"/>
    </location>
</feature>
<feature type="coiled-coil region" evidence="1">
    <location>
        <begin position="44"/>
        <end position="71"/>
    </location>
</feature>
<protein>
    <submittedName>
        <fullName evidence="3">Uncharacterized protein</fullName>
    </submittedName>
</protein>
<feature type="compositionally biased region" description="Basic and acidic residues" evidence="2">
    <location>
        <begin position="395"/>
        <end position="407"/>
    </location>
</feature>
<sequence length="466" mass="53753">MATENMFPRVTQEHLLQDEQHPGRCEVSTMEGGSSLCAEITACINKLQQDLHCMEEKYKEEKAEKVNLKTLLHTLITSSQNVPCIQEIIEGPLFKKRAEFLKILVSQKIESIIKEKDKTILCLNTKITELECCNNQLKQSAFFPSPPAESHPFVFDKEKLLRQHIQDLKEQLQMEISDNEEKTSEYEEKISKDRQKLSGYEQKVSEDKQKISDYEKKIQDLKEQLQMELRKSAASADKKKVSAQRSDEEPEVSNEEPEVSDEEPEVSDEEPEVEEVEVEEPETKKNKKGWKRFTRYLKPWKWAKIPPHKPEVSGEEPEVEVEEPDVSDEEPEVEVDERPETKKNKKGWKRFTRYLKPWKWAKIPPHNPEVSSEETEGSYEGSEGSYEGSEGSYEGSERSYEESKVSYEESQVSYDEPEVSYEGSEGSYDEPEVSYEGSEVSDDEPEEDTQRSGHPCTAPGEQVFGE</sequence>
<dbReference type="EMBL" id="CADEAL010000008">
    <property type="protein sequence ID" value="CAB1412578.1"/>
    <property type="molecule type" value="Genomic_DNA"/>
</dbReference>
<organism evidence="3 4">
    <name type="scientific">Pleuronectes platessa</name>
    <name type="common">European plaice</name>
    <dbReference type="NCBI Taxonomy" id="8262"/>
    <lineage>
        <taxon>Eukaryota</taxon>
        <taxon>Metazoa</taxon>
        <taxon>Chordata</taxon>
        <taxon>Craniata</taxon>
        <taxon>Vertebrata</taxon>
        <taxon>Euteleostomi</taxon>
        <taxon>Actinopterygii</taxon>
        <taxon>Neopterygii</taxon>
        <taxon>Teleostei</taxon>
        <taxon>Neoteleostei</taxon>
        <taxon>Acanthomorphata</taxon>
        <taxon>Carangaria</taxon>
        <taxon>Pleuronectiformes</taxon>
        <taxon>Pleuronectoidei</taxon>
        <taxon>Pleuronectidae</taxon>
        <taxon>Pleuronectes</taxon>
    </lineage>
</organism>
<accession>A0A9N7Y4N9</accession>
<evidence type="ECO:0000313" key="4">
    <source>
        <dbReference type="Proteomes" id="UP001153269"/>
    </source>
</evidence>
<feature type="region of interest" description="Disordered" evidence="2">
    <location>
        <begin position="174"/>
        <end position="209"/>
    </location>
</feature>
<evidence type="ECO:0000256" key="2">
    <source>
        <dbReference type="SAM" id="MobiDB-lite"/>
    </source>
</evidence>
<evidence type="ECO:0000256" key="1">
    <source>
        <dbReference type="SAM" id="Coils"/>
    </source>
</evidence>
<feature type="compositionally biased region" description="Acidic residues" evidence="2">
    <location>
        <begin position="248"/>
        <end position="280"/>
    </location>
</feature>
<reference evidence="3" key="1">
    <citation type="submission" date="2020-03" db="EMBL/GenBank/DDBJ databases">
        <authorList>
            <person name="Weist P."/>
        </authorList>
    </citation>
    <scope>NUCLEOTIDE SEQUENCE</scope>
</reference>
<feature type="compositionally biased region" description="Low complexity" evidence="2">
    <location>
        <begin position="378"/>
        <end position="394"/>
    </location>
</feature>
<proteinExistence type="predicted"/>
<evidence type="ECO:0000313" key="3">
    <source>
        <dbReference type="EMBL" id="CAB1412578.1"/>
    </source>
</evidence>
<dbReference type="Proteomes" id="UP001153269">
    <property type="component" value="Unassembled WGS sequence"/>
</dbReference>
<keyword evidence="4" id="KW-1185">Reference proteome</keyword>
<comment type="caution">
    <text evidence="3">The sequence shown here is derived from an EMBL/GenBank/DDBJ whole genome shotgun (WGS) entry which is preliminary data.</text>
</comment>
<feature type="compositionally biased region" description="Basic and acidic residues" evidence="2">
    <location>
        <begin position="228"/>
        <end position="240"/>
    </location>
</feature>
<feature type="region of interest" description="Disordered" evidence="2">
    <location>
        <begin position="362"/>
        <end position="466"/>
    </location>
</feature>